<name>A0A8T2J664_9PIPI</name>
<feature type="compositionally biased region" description="Basic and acidic residues" evidence="2">
    <location>
        <begin position="166"/>
        <end position="176"/>
    </location>
</feature>
<evidence type="ECO:0000256" key="1">
    <source>
        <dbReference type="SAM" id="Coils"/>
    </source>
</evidence>
<dbReference type="OrthoDB" id="9904855at2759"/>
<feature type="region of interest" description="Disordered" evidence="2">
    <location>
        <begin position="166"/>
        <end position="194"/>
    </location>
</feature>
<evidence type="ECO:0000313" key="3">
    <source>
        <dbReference type="EMBL" id="KAG8439822.1"/>
    </source>
</evidence>
<evidence type="ECO:0000313" key="4">
    <source>
        <dbReference type="Proteomes" id="UP000812440"/>
    </source>
</evidence>
<dbReference type="Proteomes" id="UP000812440">
    <property type="component" value="Chromosome 3"/>
</dbReference>
<keyword evidence="4" id="KW-1185">Reference proteome</keyword>
<proteinExistence type="predicted"/>
<sequence length="696" mass="81411">MWNLLKSVTDQLSIVKMCLLNTIPFTHINQCPLYASFVCPQEDERGKWMSFWKEMDELDVNFNTVLNQLPHFHGMCENKQIMEDGSEVLFHSVKQNLAIDSHLKQCDELLQILRKWEAFGYQAVPGTPVFRNAFLDILCYRHLLMNAAEQMEFLWKRMYEQEKVSLEKEEGDEAGHKNATNENGNLSGKHNCWEQTKPRRLPSDITCAKYLEDLQDFQSLKNSSADWRLNNSSKLLHDDSFPQDKYLEPLTVESCQLNDLNLENYMNPWLSLPVIDLKKPSTKCVSWNPLNKVNRSLKNVPRHKAKPENYLETDFSTNYRKCNINEVPNYQERGVQTDLSIKTLDTITYTLEMDELFSKSLNGQNDMDNKQSIIWDSYDLHISRNMYENNRQHDWDLKEQEELQGIEKLLENAEAIFREEEMALREEQVLENLLEEEEHPVYCVFTDDLNEGSHSQQEETQKNMQNDETGLNQLSSTPNVKISNGSTIWVSPGKTNISYPTEEAVMKAQNTYLDLVRELKEIYTIEDRIFEENRKIKEFREVESCKSVKEPECSINLTKRRLSFLAQLQSERNQVEELEHSLVKVEEKRHKHITNKMDRARIKGYSKEAYKKISRALPEHEYGKFSEIKFPIPSNTSSPLSLLEYETSPLHHFKAKQEAKDGKLSHKHFRKLRDARIVEGSDMTAGCFTSTVFRNL</sequence>
<dbReference type="EMBL" id="JAACNH010000006">
    <property type="protein sequence ID" value="KAG8439822.1"/>
    <property type="molecule type" value="Genomic_DNA"/>
</dbReference>
<feature type="region of interest" description="Disordered" evidence="2">
    <location>
        <begin position="452"/>
        <end position="477"/>
    </location>
</feature>
<protein>
    <submittedName>
        <fullName evidence="3">Uncharacterized protein</fullName>
    </submittedName>
</protein>
<feature type="coiled-coil region" evidence="1">
    <location>
        <begin position="568"/>
        <end position="595"/>
    </location>
</feature>
<dbReference type="AlphaFoldDB" id="A0A8T2J664"/>
<keyword evidence="1" id="KW-0175">Coiled coil</keyword>
<feature type="compositionally biased region" description="Polar residues" evidence="2">
    <location>
        <begin position="462"/>
        <end position="477"/>
    </location>
</feature>
<evidence type="ECO:0000256" key="2">
    <source>
        <dbReference type="SAM" id="MobiDB-lite"/>
    </source>
</evidence>
<accession>A0A8T2J664</accession>
<gene>
    <name evidence="3" type="ORF">GDO86_005838</name>
</gene>
<organism evidence="3 4">
    <name type="scientific">Hymenochirus boettgeri</name>
    <name type="common">Congo dwarf clawed frog</name>
    <dbReference type="NCBI Taxonomy" id="247094"/>
    <lineage>
        <taxon>Eukaryota</taxon>
        <taxon>Metazoa</taxon>
        <taxon>Chordata</taxon>
        <taxon>Craniata</taxon>
        <taxon>Vertebrata</taxon>
        <taxon>Euteleostomi</taxon>
        <taxon>Amphibia</taxon>
        <taxon>Batrachia</taxon>
        <taxon>Anura</taxon>
        <taxon>Pipoidea</taxon>
        <taxon>Pipidae</taxon>
        <taxon>Pipinae</taxon>
        <taxon>Hymenochirus</taxon>
    </lineage>
</organism>
<reference evidence="3" key="1">
    <citation type="thesis" date="2020" institute="ProQuest LLC" country="789 East Eisenhower Parkway, Ann Arbor, MI, USA">
        <title>Comparative Genomics and Chromosome Evolution.</title>
        <authorList>
            <person name="Mudd A.B."/>
        </authorList>
    </citation>
    <scope>NUCLEOTIDE SEQUENCE</scope>
    <source>
        <strain evidence="3">Female2</strain>
        <tissue evidence="3">Blood</tissue>
    </source>
</reference>
<feature type="compositionally biased region" description="Polar residues" evidence="2">
    <location>
        <begin position="178"/>
        <end position="188"/>
    </location>
</feature>
<comment type="caution">
    <text evidence="3">The sequence shown here is derived from an EMBL/GenBank/DDBJ whole genome shotgun (WGS) entry which is preliminary data.</text>
</comment>